<feature type="transmembrane region" description="Helical" evidence="6">
    <location>
        <begin position="231"/>
        <end position="250"/>
    </location>
</feature>
<dbReference type="RefSeq" id="WP_188780010.1">
    <property type="nucleotide sequence ID" value="NZ_BMKQ01000001.1"/>
</dbReference>
<organism evidence="8 9">
    <name type="scientific">Marmoricola endophyticus</name>
    <dbReference type="NCBI Taxonomy" id="2040280"/>
    <lineage>
        <taxon>Bacteria</taxon>
        <taxon>Bacillati</taxon>
        <taxon>Actinomycetota</taxon>
        <taxon>Actinomycetes</taxon>
        <taxon>Propionibacteriales</taxon>
        <taxon>Nocardioidaceae</taxon>
        <taxon>Marmoricola</taxon>
    </lineage>
</organism>
<reference evidence="8" key="1">
    <citation type="journal article" date="2014" name="Int. J. Syst. Evol. Microbiol.">
        <title>Complete genome sequence of Corynebacterium casei LMG S-19264T (=DSM 44701T), isolated from a smear-ripened cheese.</title>
        <authorList>
            <consortium name="US DOE Joint Genome Institute (JGI-PGF)"/>
            <person name="Walter F."/>
            <person name="Albersmeier A."/>
            <person name="Kalinowski J."/>
            <person name="Ruckert C."/>
        </authorList>
    </citation>
    <scope>NUCLEOTIDE SEQUENCE</scope>
    <source>
        <strain evidence="8">CGMCC 1.16067</strain>
    </source>
</reference>
<dbReference type="GO" id="GO:0005886">
    <property type="term" value="C:plasma membrane"/>
    <property type="evidence" value="ECO:0007669"/>
    <property type="project" value="UniProtKB-SubCell"/>
</dbReference>
<evidence type="ECO:0000313" key="8">
    <source>
        <dbReference type="EMBL" id="GGF49554.1"/>
    </source>
</evidence>
<feature type="transmembrane region" description="Helical" evidence="6">
    <location>
        <begin position="190"/>
        <end position="211"/>
    </location>
</feature>
<dbReference type="InterPro" id="IPR018076">
    <property type="entry name" value="T2SS_GspF_dom"/>
</dbReference>
<dbReference type="PANTHER" id="PTHR35007">
    <property type="entry name" value="INTEGRAL MEMBRANE PROTEIN-RELATED"/>
    <property type="match status" value="1"/>
</dbReference>
<evidence type="ECO:0000256" key="4">
    <source>
        <dbReference type="ARBA" id="ARBA00022989"/>
    </source>
</evidence>
<dbReference type="AlphaFoldDB" id="A0A917F3J4"/>
<keyword evidence="9" id="KW-1185">Reference proteome</keyword>
<evidence type="ECO:0000256" key="1">
    <source>
        <dbReference type="ARBA" id="ARBA00004651"/>
    </source>
</evidence>
<comment type="caution">
    <text evidence="8">The sequence shown here is derived from an EMBL/GenBank/DDBJ whole genome shotgun (WGS) entry which is preliminary data.</text>
</comment>
<keyword evidence="4 6" id="KW-1133">Transmembrane helix</keyword>
<dbReference type="EMBL" id="BMKQ01000001">
    <property type="protein sequence ID" value="GGF49554.1"/>
    <property type="molecule type" value="Genomic_DNA"/>
</dbReference>
<comment type="subcellular location">
    <subcellularLocation>
        <location evidence="1">Cell membrane</location>
        <topology evidence="1">Multi-pass membrane protein</topology>
    </subcellularLocation>
</comment>
<name>A0A917F3J4_9ACTN</name>
<evidence type="ECO:0000256" key="6">
    <source>
        <dbReference type="SAM" id="Phobius"/>
    </source>
</evidence>
<dbReference type="PANTHER" id="PTHR35007:SF4">
    <property type="entry name" value="CONSERVED TRANSMEMBRANE PROTEIN-RELATED"/>
    <property type="match status" value="1"/>
</dbReference>
<dbReference type="Pfam" id="PF00482">
    <property type="entry name" value="T2SSF"/>
    <property type="match status" value="1"/>
</dbReference>
<evidence type="ECO:0000259" key="7">
    <source>
        <dbReference type="Pfam" id="PF00482"/>
    </source>
</evidence>
<reference evidence="8" key="2">
    <citation type="submission" date="2020-09" db="EMBL/GenBank/DDBJ databases">
        <authorList>
            <person name="Sun Q."/>
            <person name="Zhou Y."/>
        </authorList>
    </citation>
    <scope>NUCLEOTIDE SEQUENCE</scope>
    <source>
        <strain evidence="8">CGMCC 1.16067</strain>
    </source>
</reference>
<evidence type="ECO:0000313" key="9">
    <source>
        <dbReference type="Proteomes" id="UP000649179"/>
    </source>
</evidence>
<evidence type="ECO:0000256" key="3">
    <source>
        <dbReference type="ARBA" id="ARBA00022692"/>
    </source>
</evidence>
<keyword evidence="2" id="KW-1003">Cell membrane</keyword>
<feature type="domain" description="Type II secretion system protein GspF" evidence="7">
    <location>
        <begin position="98"/>
        <end position="213"/>
    </location>
</feature>
<protein>
    <recommendedName>
        <fullName evidence="7">Type II secretion system protein GspF domain-containing protein</fullName>
    </recommendedName>
</protein>
<proteinExistence type="predicted"/>
<accession>A0A917F3J4</accession>
<keyword evidence="5 6" id="KW-0472">Membrane</keyword>
<dbReference type="Proteomes" id="UP000649179">
    <property type="component" value="Unassembled WGS sequence"/>
</dbReference>
<sequence>MTPQAVVAGLAVAGALLLVLPPRRRRDAGGRAGHGAPPLRSGAVLALVPGGLLLHGRGLVLAVIVVVTVWLGWRLVARRRQDRDAEVRAVRVLDYCDALAGDLTVGTPPRTALEQAGADFPDLAPVAAAARLGADVPAAMRDLAARPGYADLRLVAAAWQVAERSGAGLAGALGRVADGVRDRRRTSRMVAAELASAWATARIMAGLPVFFVLAGSGLGADPWGFLTGTTPGLACLAVGAGLSLAGLSWLQRISASVLAA</sequence>
<evidence type="ECO:0000256" key="5">
    <source>
        <dbReference type="ARBA" id="ARBA00023136"/>
    </source>
</evidence>
<keyword evidence="3 6" id="KW-0812">Transmembrane</keyword>
<gene>
    <name evidence="8" type="ORF">GCM10011519_24360</name>
</gene>
<feature type="transmembrane region" description="Helical" evidence="6">
    <location>
        <begin position="52"/>
        <end position="73"/>
    </location>
</feature>
<evidence type="ECO:0000256" key="2">
    <source>
        <dbReference type="ARBA" id="ARBA00022475"/>
    </source>
</evidence>